<accession>A0ACC3CFE7</accession>
<keyword evidence="2" id="KW-1185">Reference proteome</keyword>
<protein>
    <submittedName>
        <fullName evidence="1">Uncharacterized protein</fullName>
    </submittedName>
</protein>
<comment type="caution">
    <text evidence="1">The sequence shown here is derived from an EMBL/GenBank/DDBJ whole genome shotgun (WGS) entry which is preliminary data.</text>
</comment>
<sequence>MDVPAWVCDGRRADGRPFHRRASAAAAAATAAAPVATVVLVVVVVVVAAAAAVRGTLPAGAPPAAAGSPPSPVVRTAAAAAGRAANASSDARTVAWVTDLREAAAASLPPLPSADLFRRHVGLFTLHAGHGLAAGQVLLEVGVSQLDTPFVLSSEFSALDAAAREWYLLRRVDLTSNFPDGVFAFRLAPNVFPPTLELYHPPISQRSVNPTSVAGRQAVAGVSASTLQSFPARPTGDGRLLIDAGPWVAASFHVHLFRDWSTLFVGGAARPRQVTFAVNVVSPDGIGGALKVTALGLPRKLMTPRPMDDRIGYFGTKLSWVDDYAGKRPLTETYINKWDLAKHPVLTYYVDPSVPREFWSAVVDGITRWNPAFAAAGYRHPVLRAAVPTDVDWPADYAADDARFNTVSFVPGSDGAAVGHTKVDPRTGELLNADIIVDDDFLRATPSQYRLWFDDGRAGLAVSRAGAAGVTASLLGTRSANAPGRPVPGSEEDFMYQVLADTTAHEVGHTVGLRHNFRGSAGIPWSHLKNDTYVGIHGLSTSVMDYVPTAPLPRAKDGDAQRYFASPVVGAYDIAAIRYGYTDWRSEGDARAFAESVAAAGLDVGVDDDVETDALAQRFDLSATPLEWHRHHVRTVQRRVRRLARTARDRPFTSAADLYDAVETLLFSGVASLRSAAQLVGATVTSRRRTGGRAAVTPISSATEIAAARWVLSQLHPTDGLLSSATVATVAPHVLHRLPFYGRSTLGRAPPLLAARLHEDRDKVLSTLLTPSRLARLSANVAAAAATGGRDARRRLSVPALLGSISGTFFGDAWEDLRPPAAVTGGSLFRAEAQARWVRTLASLATPAPADAAKDGGGGLLPLDLALKLYREPLPAAAVAAAAGELSRIAAAVASAVAAAPDSTHLRGLRLATAAFVVA</sequence>
<proteinExistence type="predicted"/>
<gene>
    <name evidence="1" type="ORF">I4F81_011204</name>
</gene>
<organism evidence="1 2">
    <name type="scientific">Pyropia yezoensis</name>
    <name type="common">Susabi-nori</name>
    <name type="synonym">Porphyra yezoensis</name>
    <dbReference type="NCBI Taxonomy" id="2788"/>
    <lineage>
        <taxon>Eukaryota</taxon>
        <taxon>Rhodophyta</taxon>
        <taxon>Bangiophyceae</taxon>
        <taxon>Bangiales</taxon>
        <taxon>Bangiaceae</taxon>
        <taxon>Pyropia</taxon>
    </lineage>
</organism>
<name>A0ACC3CFE7_PYRYE</name>
<dbReference type="EMBL" id="CM020620">
    <property type="protein sequence ID" value="KAK1868721.1"/>
    <property type="molecule type" value="Genomic_DNA"/>
</dbReference>
<reference evidence="1" key="1">
    <citation type="submission" date="2019-11" db="EMBL/GenBank/DDBJ databases">
        <title>Nori genome reveals adaptations in red seaweeds to the harsh intertidal environment.</title>
        <authorList>
            <person name="Wang D."/>
            <person name="Mao Y."/>
        </authorList>
    </citation>
    <scope>NUCLEOTIDE SEQUENCE</scope>
    <source>
        <tissue evidence="1">Gametophyte</tissue>
    </source>
</reference>
<evidence type="ECO:0000313" key="2">
    <source>
        <dbReference type="Proteomes" id="UP000798662"/>
    </source>
</evidence>
<dbReference type="Proteomes" id="UP000798662">
    <property type="component" value="Chromosome 3"/>
</dbReference>
<evidence type="ECO:0000313" key="1">
    <source>
        <dbReference type="EMBL" id="KAK1868721.1"/>
    </source>
</evidence>